<dbReference type="Pfam" id="PF13515">
    <property type="entry name" value="FUSC_2"/>
    <property type="match status" value="1"/>
</dbReference>
<evidence type="ECO:0000313" key="8">
    <source>
        <dbReference type="Proteomes" id="UP000673691"/>
    </source>
</evidence>
<dbReference type="InterPro" id="IPR052430">
    <property type="entry name" value="IVT-Associated"/>
</dbReference>
<accession>A0A8H7ZX10</accession>
<name>A0A8H7ZX10_9FUNG</name>
<evidence type="ECO:0000256" key="1">
    <source>
        <dbReference type="ARBA" id="ARBA00004141"/>
    </source>
</evidence>
<evidence type="ECO:0000256" key="4">
    <source>
        <dbReference type="ARBA" id="ARBA00023136"/>
    </source>
</evidence>
<keyword evidence="4 5" id="KW-0472">Membrane</keyword>
<feature type="transmembrane region" description="Helical" evidence="5">
    <location>
        <begin position="388"/>
        <end position="404"/>
    </location>
</feature>
<reference evidence="7 8" key="1">
    <citation type="journal article" name="Sci. Rep.">
        <title>Genome-scale phylogenetic analyses confirm Olpidium as the closest living zoosporic fungus to the non-flagellated, terrestrial fungi.</title>
        <authorList>
            <person name="Chang Y."/>
            <person name="Rochon D."/>
            <person name="Sekimoto S."/>
            <person name="Wang Y."/>
            <person name="Chovatia M."/>
            <person name="Sandor L."/>
            <person name="Salamov A."/>
            <person name="Grigoriev I.V."/>
            <person name="Stajich J.E."/>
            <person name="Spatafora J.W."/>
        </authorList>
    </citation>
    <scope>NUCLEOTIDE SEQUENCE [LARGE SCALE GENOMIC DNA]</scope>
    <source>
        <strain evidence="7">S191</strain>
    </source>
</reference>
<protein>
    <submittedName>
        <fullName evidence="7">Fusaric acid resistance protein-like-domain-containing protein</fullName>
    </submittedName>
</protein>
<proteinExistence type="predicted"/>
<comment type="caution">
    <text evidence="7">The sequence shown here is derived from an EMBL/GenBank/DDBJ whole genome shotgun (WGS) entry which is preliminary data.</text>
</comment>
<comment type="subcellular location">
    <subcellularLocation>
        <location evidence="1">Membrane</location>
        <topology evidence="1">Multi-pass membrane protein</topology>
    </subcellularLocation>
</comment>
<evidence type="ECO:0000256" key="5">
    <source>
        <dbReference type="SAM" id="Phobius"/>
    </source>
</evidence>
<dbReference type="AlphaFoldDB" id="A0A8H7ZX10"/>
<keyword evidence="8" id="KW-1185">Reference proteome</keyword>
<gene>
    <name evidence="7" type="ORF">BJ554DRAFT_6891</name>
</gene>
<feature type="transmembrane region" description="Helical" evidence="5">
    <location>
        <begin position="416"/>
        <end position="438"/>
    </location>
</feature>
<dbReference type="GO" id="GO:0016020">
    <property type="term" value="C:membrane"/>
    <property type="evidence" value="ECO:0007669"/>
    <property type="project" value="UniProtKB-SubCell"/>
</dbReference>
<sequence>MDPDVLIHPRPMYAGAARANGLREPGSEPSSVLADPITALPKESQTDHAVNAGSLEKAIETHRAAFRKLEQSLEEASREFYFLRTWSHLSSYSQLVTHISRLTQHLGGMTSGVELTVELLKLAEATRSSTDEDAVETLLDFSDHTGPPMRALAYTCKQVLILLESSLSSEDEPTELERVPLLARRRSSEIVGLRQALQSALQVFSDARKKGVVDLYKRSGGRMNQSVFLVYCEHHEEDSTRVVVGFNEELLKQAARLPVFVFSLQEFSRELADGVVFSMSLRQLKFPFKTATVLTVMAAPAFFEPARTAFANYRGEWALITTAVISSPTVGASNLTSLYRLLATFAGAMAAYLTHVVTGGHPGAVACVLFLISVPCFDLILHSAYPKIGQFGLLACTTVALQVYRSDAEQDVLDLAWKRFMMVSVGIVCGLFVTWYWWPFEARFALRMGIAELLERMSHVYLSLVAAFSVPGQSPPQPMYIKREHSLQRRHDKLNELLTQA</sequence>
<keyword evidence="3 5" id="KW-1133">Transmembrane helix</keyword>
<evidence type="ECO:0000313" key="7">
    <source>
        <dbReference type="EMBL" id="KAG5460990.1"/>
    </source>
</evidence>
<evidence type="ECO:0000259" key="6">
    <source>
        <dbReference type="Pfam" id="PF13515"/>
    </source>
</evidence>
<evidence type="ECO:0000256" key="2">
    <source>
        <dbReference type="ARBA" id="ARBA00022692"/>
    </source>
</evidence>
<dbReference type="EMBL" id="JAEFCI010004369">
    <property type="protein sequence ID" value="KAG5460990.1"/>
    <property type="molecule type" value="Genomic_DNA"/>
</dbReference>
<dbReference type="Proteomes" id="UP000673691">
    <property type="component" value="Unassembled WGS sequence"/>
</dbReference>
<evidence type="ECO:0000256" key="3">
    <source>
        <dbReference type="ARBA" id="ARBA00022989"/>
    </source>
</evidence>
<dbReference type="PANTHER" id="PTHR47804">
    <property type="entry name" value="60S RIBOSOMAL PROTEIN L19"/>
    <property type="match status" value="1"/>
</dbReference>
<dbReference type="OrthoDB" id="68611at2759"/>
<feature type="domain" description="Integral membrane bound transporter" evidence="6">
    <location>
        <begin position="309"/>
        <end position="433"/>
    </location>
</feature>
<dbReference type="PANTHER" id="PTHR47804:SF3">
    <property type="entry name" value="PROTEIN BRE4"/>
    <property type="match status" value="1"/>
</dbReference>
<organism evidence="7 8">
    <name type="scientific">Olpidium bornovanus</name>
    <dbReference type="NCBI Taxonomy" id="278681"/>
    <lineage>
        <taxon>Eukaryota</taxon>
        <taxon>Fungi</taxon>
        <taxon>Fungi incertae sedis</taxon>
        <taxon>Olpidiomycota</taxon>
        <taxon>Olpidiomycotina</taxon>
        <taxon>Olpidiomycetes</taxon>
        <taxon>Olpidiales</taxon>
        <taxon>Olpidiaceae</taxon>
        <taxon>Olpidium</taxon>
    </lineage>
</organism>
<dbReference type="InterPro" id="IPR049453">
    <property type="entry name" value="Memb_transporter_dom"/>
</dbReference>
<keyword evidence="2 5" id="KW-0812">Transmembrane</keyword>